<dbReference type="RefSeq" id="XP_024331746.1">
    <property type="nucleotide sequence ID" value="XM_024476473.1"/>
</dbReference>
<protein>
    <submittedName>
        <fullName evidence="1">Uncharacterized protein</fullName>
    </submittedName>
</protein>
<evidence type="ECO:0000313" key="1">
    <source>
        <dbReference type="EMBL" id="KKO76004.1"/>
    </source>
</evidence>
<dbReference type="OMA" id="INCKKPL"/>
<reference evidence="1 2" key="1">
    <citation type="journal article" date="2015" name="Environ. Microbiol.">
        <title>Genome analyses suggest the presence of polyploidy and recent human-driven expansions in eight global populations of the honeybee pathogen Nosema ceranae.</title>
        <authorList>
            <person name="Pelin A."/>
            <person name="Selman M."/>
            <person name="Aris-Brosou S."/>
            <person name="Farinelli L."/>
            <person name="Corradi N."/>
        </authorList>
    </citation>
    <scope>NUCLEOTIDE SEQUENCE [LARGE SCALE GENOMIC DNA]</scope>
    <source>
        <strain evidence="1 2">PA08 1199</strain>
    </source>
</reference>
<dbReference type="GeneID" id="36321426"/>
<dbReference type="OrthoDB" id="2196338at2759"/>
<dbReference type="VEuPathDB" id="MicrosporidiaDB:NCER_100913"/>
<organism evidence="1 2">
    <name type="scientific">Vairimorpha ceranae</name>
    <dbReference type="NCBI Taxonomy" id="40302"/>
    <lineage>
        <taxon>Eukaryota</taxon>
        <taxon>Fungi</taxon>
        <taxon>Fungi incertae sedis</taxon>
        <taxon>Microsporidia</taxon>
        <taxon>Nosematidae</taxon>
        <taxon>Vairimorpha</taxon>
    </lineage>
</organism>
<dbReference type="Proteomes" id="UP000034350">
    <property type="component" value="Unassembled WGS sequence"/>
</dbReference>
<evidence type="ECO:0000313" key="2">
    <source>
        <dbReference type="Proteomes" id="UP000034350"/>
    </source>
</evidence>
<dbReference type="VEuPathDB" id="MicrosporidiaDB:AAJ76_800060629"/>
<sequence>MHKNEIEEIFINGDYKNISIDILKKELKIYIRNKPLYINEIRNFLKEHDQNLFIEYGLCFKYNPGVTCAFGIEHDTSKVDLQTTHIKMFKTFKPIYKLDKDIKKDTKAKLHVKKTSKKDQIKRFKSKKEERELNDKKIKDIKKKLKN</sequence>
<comment type="caution">
    <text evidence="1">The sequence shown here is derived from an EMBL/GenBank/DDBJ whole genome shotgun (WGS) entry which is preliminary data.</text>
</comment>
<dbReference type="AlphaFoldDB" id="A0A0F9ZEZ7"/>
<gene>
    <name evidence="1" type="ORF">AAJ76_800060629</name>
</gene>
<proteinExistence type="predicted"/>
<dbReference type="EMBL" id="JPQZ01000008">
    <property type="protein sequence ID" value="KKO76004.1"/>
    <property type="molecule type" value="Genomic_DNA"/>
</dbReference>
<name>A0A0F9ZEZ7_9MICR</name>
<accession>A0A0F9ZEZ7</accession>
<keyword evidence="2" id="KW-1185">Reference proteome</keyword>